<dbReference type="InterPro" id="IPR001304">
    <property type="entry name" value="C-type_lectin-like"/>
</dbReference>
<protein>
    <recommendedName>
        <fullName evidence="1">C-type lectin domain-containing protein</fullName>
    </recommendedName>
</protein>
<evidence type="ECO:0000313" key="3">
    <source>
        <dbReference type="Proteomes" id="UP000271974"/>
    </source>
</evidence>
<dbReference type="InterPro" id="IPR016186">
    <property type="entry name" value="C-type_lectin-like/link_sf"/>
</dbReference>
<gene>
    <name evidence="2" type="ORF">EGW08_011980</name>
</gene>
<name>A0A3S1BGG7_ELYCH</name>
<dbReference type="Gene3D" id="3.10.100.10">
    <property type="entry name" value="Mannose-Binding Protein A, subunit A"/>
    <property type="match status" value="1"/>
</dbReference>
<dbReference type="OrthoDB" id="7357196at2759"/>
<proteinExistence type="predicted"/>
<dbReference type="SMART" id="SM00034">
    <property type="entry name" value="CLECT"/>
    <property type="match status" value="1"/>
</dbReference>
<dbReference type="SUPFAM" id="SSF56436">
    <property type="entry name" value="C-type lectin-like"/>
    <property type="match status" value="2"/>
</dbReference>
<dbReference type="CDD" id="cd00037">
    <property type="entry name" value="CLECT"/>
    <property type="match status" value="2"/>
</dbReference>
<dbReference type="Proteomes" id="UP000271974">
    <property type="component" value="Unassembled WGS sequence"/>
</dbReference>
<reference evidence="2 3" key="1">
    <citation type="submission" date="2019-01" db="EMBL/GenBank/DDBJ databases">
        <title>A draft genome assembly of the solar-powered sea slug Elysia chlorotica.</title>
        <authorList>
            <person name="Cai H."/>
            <person name="Li Q."/>
            <person name="Fang X."/>
            <person name="Li J."/>
            <person name="Curtis N.E."/>
            <person name="Altenburger A."/>
            <person name="Shibata T."/>
            <person name="Feng M."/>
            <person name="Maeda T."/>
            <person name="Schwartz J.A."/>
            <person name="Shigenobu S."/>
            <person name="Lundholm N."/>
            <person name="Nishiyama T."/>
            <person name="Yang H."/>
            <person name="Hasebe M."/>
            <person name="Li S."/>
            <person name="Pierce S.K."/>
            <person name="Wang J."/>
        </authorList>
    </citation>
    <scope>NUCLEOTIDE SEQUENCE [LARGE SCALE GENOMIC DNA]</scope>
    <source>
        <strain evidence="2">EC2010</strain>
        <tissue evidence="2">Whole organism of an adult</tissue>
    </source>
</reference>
<evidence type="ECO:0000313" key="2">
    <source>
        <dbReference type="EMBL" id="RUS80251.1"/>
    </source>
</evidence>
<comment type="caution">
    <text evidence="2">The sequence shown here is derived from an EMBL/GenBank/DDBJ whole genome shotgun (WGS) entry which is preliminary data.</text>
</comment>
<dbReference type="PANTHER" id="PTHR22801">
    <property type="entry name" value="LITHOSTATHINE"/>
    <property type="match status" value="1"/>
</dbReference>
<dbReference type="Pfam" id="PF00059">
    <property type="entry name" value="Lectin_C"/>
    <property type="match status" value="1"/>
</dbReference>
<keyword evidence="3" id="KW-1185">Reference proteome</keyword>
<evidence type="ECO:0000259" key="1">
    <source>
        <dbReference type="PROSITE" id="PS50041"/>
    </source>
</evidence>
<feature type="domain" description="C-type lectin" evidence="1">
    <location>
        <begin position="167"/>
        <end position="305"/>
    </location>
</feature>
<sequence>MAGVSHMVHSIDYIALTLDAKQPTELNSKDPSHKKKKSRLRPFSFPPTLQPLRLCPFSLFNLLFYATFPIPTVSSQAFFLSNIPVLSSPGSSKRIDCAPFSLATLGTPTVPPASDSDPSQACPTDFELIPSPRMCLHHTLQGMHLVGAVAQGDPSQACPAGYELIPSPRMCLHHSHQAMRLEEARGYCQHTGADLAILRTAEVAQAIHNFLLRQFEVFYWVSLNDRQTEGYWVWKVPDTDLANANLPLNVPRPSIGGKAFYNFRSGQPTKHNARRERDHDCSVMDSLTGKMVETHCALAHPVLCQTRASNHSALRIGARQGHTTGAACMSDWTMIKTRNTGCTPGPSGGTSNAGTQGPGCEVFYCIKAFWEELTWLEALEHCGQHNGELLTVETQQKFQVVDDGLSEVAQEVEYHLPKQTFVQGRPVLVMMMNYDDDDDDDDDG</sequence>
<dbReference type="InterPro" id="IPR016187">
    <property type="entry name" value="CTDL_fold"/>
</dbReference>
<dbReference type="InterPro" id="IPR050801">
    <property type="entry name" value="Ca-Dep_Lectins_ImmuneDev"/>
</dbReference>
<accession>A0A3S1BGG7</accession>
<dbReference type="PANTHER" id="PTHR22801:SF63">
    <property type="entry name" value="C-TYPE LECTIN DOMAIN-CONTAINING PROTEIN"/>
    <property type="match status" value="1"/>
</dbReference>
<dbReference type="PROSITE" id="PS50041">
    <property type="entry name" value="C_TYPE_LECTIN_2"/>
    <property type="match status" value="1"/>
</dbReference>
<dbReference type="AlphaFoldDB" id="A0A3S1BGG7"/>
<organism evidence="2 3">
    <name type="scientific">Elysia chlorotica</name>
    <name type="common">Eastern emerald elysia</name>
    <name type="synonym">Sea slug</name>
    <dbReference type="NCBI Taxonomy" id="188477"/>
    <lineage>
        <taxon>Eukaryota</taxon>
        <taxon>Metazoa</taxon>
        <taxon>Spiralia</taxon>
        <taxon>Lophotrochozoa</taxon>
        <taxon>Mollusca</taxon>
        <taxon>Gastropoda</taxon>
        <taxon>Heterobranchia</taxon>
        <taxon>Euthyneura</taxon>
        <taxon>Panpulmonata</taxon>
        <taxon>Sacoglossa</taxon>
        <taxon>Placobranchoidea</taxon>
        <taxon>Plakobranchidae</taxon>
        <taxon>Elysia</taxon>
    </lineage>
</organism>
<dbReference type="EMBL" id="RQTK01000402">
    <property type="protein sequence ID" value="RUS80251.1"/>
    <property type="molecule type" value="Genomic_DNA"/>
</dbReference>